<keyword evidence="3" id="KW-1185">Reference proteome</keyword>
<evidence type="ECO:0000313" key="2">
    <source>
        <dbReference type="EMBL" id="GIL68420.1"/>
    </source>
</evidence>
<evidence type="ECO:0000313" key="3">
    <source>
        <dbReference type="Proteomes" id="UP000747399"/>
    </source>
</evidence>
<accession>A0A8J4BW55</accession>
<feature type="region of interest" description="Disordered" evidence="1">
    <location>
        <begin position="138"/>
        <end position="160"/>
    </location>
</feature>
<dbReference type="AlphaFoldDB" id="A0A8J4BW55"/>
<reference evidence="2" key="1">
    <citation type="journal article" date="2021" name="Proc. Natl. Acad. Sci. U.S.A.">
        <title>Three genomes in the algal genus Volvox reveal the fate of a haploid sex-determining region after a transition to homothallism.</title>
        <authorList>
            <person name="Yamamoto K."/>
            <person name="Hamaji T."/>
            <person name="Kawai-Toyooka H."/>
            <person name="Matsuzaki R."/>
            <person name="Takahashi F."/>
            <person name="Nishimura Y."/>
            <person name="Kawachi M."/>
            <person name="Noguchi H."/>
            <person name="Minakuchi Y."/>
            <person name="Umen J.G."/>
            <person name="Toyoda A."/>
            <person name="Nozaki H."/>
        </authorList>
    </citation>
    <scope>NUCLEOTIDE SEQUENCE</scope>
    <source>
        <strain evidence="2">NIES-3780</strain>
    </source>
</reference>
<protein>
    <submittedName>
        <fullName evidence="2">Uncharacterized protein</fullName>
    </submittedName>
</protein>
<dbReference type="Proteomes" id="UP000747399">
    <property type="component" value="Unassembled WGS sequence"/>
</dbReference>
<proteinExistence type="predicted"/>
<organism evidence="2 3">
    <name type="scientific">Volvox africanus</name>
    <dbReference type="NCBI Taxonomy" id="51714"/>
    <lineage>
        <taxon>Eukaryota</taxon>
        <taxon>Viridiplantae</taxon>
        <taxon>Chlorophyta</taxon>
        <taxon>core chlorophytes</taxon>
        <taxon>Chlorophyceae</taxon>
        <taxon>CS clade</taxon>
        <taxon>Chlamydomonadales</taxon>
        <taxon>Volvocaceae</taxon>
        <taxon>Volvox</taxon>
    </lineage>
</organism>
<evidence type="ECO:0000256" key="1">
    <source>
        <dbReference type="SAM" id="MobiDB-lite"/>
    </source>
</evidence>
<sequence length="160" mass="17830">MRPSSLTWGTRTTWRSRSRGLDHVGTWSSFGCMLLHDDEVGDDEPLGSASCTLTQVRLAGSDRLELPVLSPDHQQGIVGISLRWTPTGAFSNAAVYGYGEPEVLAGGGQYSRVAPSGAPPPPYYGVDSLQVEEVVMERERRGEYPHRRHHHQEQETEERW</sequence>
<comment type="caution">
    <text evidence="2">The sequence shown here is derived from an EMBL/GenBank/DDBJ whole genome shotgun (WGS) entry which is preliminary data.</text>
</comment>
<name>A0A8J4BW55_9CHLO</name>
<dbReference type="EMBL" id="BNCO01000118">
    <property type="protein sequence ID" value="GIL68420.1"/>
    <property type="molecule type" value="Genomic_DNA"/>
</dbReference>
<gene>
    <name evidence="2" type="ORF">Vafri_21698</name>
</gene>